<keyword evidence="2" id="KW-0472">Membrane</keyword>
<sequence>MSDFTSSDLDSKSIVVFNPIGSADHSGDHPGGQPAPANAGAEHHVEQHTGPIAGEPINCSGSINAAVNQASQTVLVNIQPSDSPARRTVLSFPRGFLPFSVTRESSATSFTLRAVVRKSLLRRLFYLFLAVLIAFVYIVFVLTWHVVHPAGIKCYTTYLPTVGVPTERIFQILPPYGRSYFERGDHVNLPFLDIKSFFRNSRLVYGAGAWSFSVPYLDPAPPRSASGFVRITLPWSSGYVQQNLGVTPQSFYNSPPLRYRRRFYSSGGERCEVLLMAHYQLGKAVIPLKNHLHIEETAHQLLSCDGSVSDNGVMRIITGSPPAFGPVVAAICSDLLLLSF</sequence>
<evidence type="ECO:0000313" key="4">
    <source>
        <dbReference type="Proteomes" id="UP000736335"/>
    </source>
</evidence>
<keyword evidence="4" id="KW-1185">Reference proteome</keyword>
<protein>
    <submittedName>
        <fullName evidence="3">Uncharacterized protein</fullName>
    </submittedName>
</protein>
<reference evidence="3" key="1">
    <citation type="journal article" date="2020" name="Nat. Commun.">
        <title>Large-scale genome sequencing of mycorrhizal fungi provides insights into the early evolution of symbiotic traits.</title>
        <authorList>
            <person name="Miyauchi S."/>
            <person name="Kiss E."/>
            <person name="Kuo A."/>
            <person name="Drula E."/>
            <person name="Kohler A."/>
            <person name="Sanchez-Garcia M."/>
            <person name="Morin E."/>
            <person name="Andreopoulos B."/>
            <person name="Barry K.W."/>
            <person name="Bonito G."/>
            <person name="Buee M."/>
            <person name="Carver A."/>
            <person name="Chen C."/>
            <person name="Cichocki N."/>
            <person name="Clum A."/>
            <person name="Culley D."/>
            <person name="Crous P.W."/>
            <person name="Fauchery L."/>
            <person name="Girlanda M."/>
            <person name="Hayes R.D."/>
            <person name="Keri Z."/>
            <person name="LaButti K."/>
            <person name="Lipzen A."/>
            <person name="Lombard V."/>
            <person name="Magnuson J."/>
            <person name="Maillard F."/>
            <person name="Murat C."/>
            <person name="Nolan M."/>
            <person name="Ohm R.A."/>
            <person name="Pangilinan J."/>
            <person name="Pereira M.F."/>
            <person name="Perotto S."/>
            <person name="Peter M."/>
            <person name="Pfister S."/>
            <person name="Riley R."/>
            <person name="Sitrit Y."/>
            <person name="Stielow J.B."/>
            <person name="Szollosi G."/>
            <person name="Zifcakova L."/>
            <person name="Stursova M."/>
            <person name="Spatafora J.W."/>
            <person name="Tedersoo L."/>
            <person name="Vaario L.M."/>
            <person name="Yamada A."/>
            <person name="Yan M."/>
            <person name="Wang P."/>
            <person name="Xu J."/>
            <person name="Bruns T."/>
            <person name="Baldrian P."/>
            <person name="Vilgalys R."/>
            <person name="Dunand C."/>
            <person name="Henrissat B."/>
            <person name="Grigoriev I.V."/>
            <person name="Hibbett D."/>
            <person name="Nagy L.G."/>
            <person name="Martin F.M."/>
        </authorList>
    </citation>
    <scope>NUCLEOTIDE SEQUENCE</scope>
    <source>
        <strain evidence="3">UH-Tt-Lm1</strain>
    </source>
</reference>
<evidence type="ECO:0000313" key="3">
    <source>
        <dbReference type="EMBL" id="KAF9787397.1"/>
    </source>
</evidence>
<dbReference type="Proteomes" id="UP000736335">
    <property type="component" value="Unassembled WGS sequence"/>
</dbReference>
<reference evidence="3" key="2">
    <citation type="submission" date="2020-11" db="EMBL/GenBank/DDBJ databases">
        <authorList>
            <consortium name="DOE Joint Genome Institute"/>
            <person name="Kuo A."/>
            <person name="Miyauchi S."/>
            <person name="Kiss E."/>
            <person name="Drula E."/>
            <person name="Kohler A."/>
            <person name="Sanchez-Garcia M."/>
            <person name="Andreopoulos B."/>
            <person name="Barry K.W."/>
            <person name="Bonito G."/>
            <person name="Buee M."/>
            <person name="Carver A."/>
            <person name="Chen C."/>
            <person name="Cichocki N."/>
            <person name="Clum A."/>
            <person name="Culley D."/>
            <person name="Crous P.W."/>
            <person name="Fauchery L."/>
            <person name="Girlanda M."/>
            <person name="Hayes R."/>
            <person name="Keri Z."/>
            <person name="Labutti K."/>
            <person name="Lipzen A."/>
            <person name="Lombard V."/>
            <person name="Magnuson J."/>
            <person name="Maillard F."/>
            <person name="Morin E."/>
            <person name="Murat C."/>
            <person name="Nolan M."/>
            <person name="Ohm R."/>
            <person name="Pangilinan J."/>
            <person name="Pereira M."/>
            <person name="Perotto S."/>
            <person name="Peter M."/>
            <person name="Riley R."/>
            <person name="Sitrit Y."/>
            <person name="Stielow B."/>
            <person name="Szollosi G."/>
            <person name="Zifcakova L."/>
            <person name="Stursova M."/>
            <person name="Spatafora J.W."/>
            <person name="Tedersoo L."/>
            <person name="Vaario L.-M."/>
            <person name="Yamada A."/>
            <person name="Yan M."/>
            <person name="Wang P."/>
            <person name="Xu J."/>
            <person name="Bruns T."/>
            <person name="Baldrian P."/>
            <person name="Vilgalys R."/>
            <person name="Henrissat B."/>
            <person name="Grigoriev I.V."/>
            <person name="Hibbett D."/>
            <person name="Nagy L.G."/>
            <person name="Martin F.M."/>
        </authorList>
    </citation>
    <scope>NUCLEOTIDE SEQUENCE</scope>
    <source>
        <strain evidence="3">UH-Tt-Lm1</strain>
    </source>
</reference>
<dbReference type="AlphaFoldDB" id="A0A9P6HI05"/>
<evidence type="ECO:0000256" key="2">
    <source>
        <dbReference type="SAM" id="Phobius"/>
    </source>
</evidence>
<organism evidence="3 4">
    <name type="scientific">Thelephora terrestris</name>
    <dbReference type="NCBI Taxonomy" id="56493"/>
    <lineage>
        <taxon>Eukaryota</taxon>
        <taxon>Fungi</taxon>
        <taxon>Dikarya</taxon>
        <taxon>Basidiomycota</taxon>
        <taxon>Agaricomycotina</taxon>
        <taxon>Agaricomycetes</taxon>
        <taxon>Thelephorales</taxon>
        <taxon>Thelephoraceae</taxon>
        <taxon>Thelephora</taxon>
    </lineage>
</organism>
<accession>A0A9P6HI05</accession>
<comment type="caution">
    <text evidence="3">The sequence shown here is derived from an EMBL/GenBank/DDBJ whole genome shotgun (WGS) entry which is preliminary data.</text>
</comment>
<name>A0A9P6HI05_9AGAM</name>
<keyword evidence="2" id="KW-1133">Transmembrane helix</keyword>
<dbReference type="EMBL" id="WIUZ02000005">
    <property type="protein sequence ID" value="KAF9787397.1"/>
    <property type="molecule type" value="Genomic_DNA"/>
</dbReference>
<gene>
    <name evidence="3" type="ORF">BJ322DRAFT_1019819</name>
</gene>
<keyword evidence="2" id="KW-0812">Transmembrane</keyword>
<feature type="compositionally biased region" description="Low complexity" evidence="1">
    <location>
        <begin position="31"/>
        <end position="40"/>
    </location>
</feature>
<proteinExistence type="predicted"/>
<evidence type="ECO:0000256" key="1">
    <source>
        <dbReference type="SAM" id="MobiDB-lite"/>
    </source>
</evidence>
<feature type="region of interest" description="Disordered" evidence="1">
    <location>
        <begin position="19"/>
        <end position="45"/>
    </location>
</feature>
<feature type="transmembrane region" description="Helical" evidence="2">
    <location>
        <begin position="124"/>
        <end position="147"/>
    </location>
</feature>